<dbReference type="EMBL" id="JBHSKF010000006">
    <property type="protein sequence ID" value="MFC5288254.1"/>
    <property type="molecule type" value="Genomic_DNA"/>
</dbReference>
<accession>A0ABW0EQF8</accession>
<sequence>MRHPVDGVLRRLIDEPAGVADADRRHVAECPTCLGALTAMREDAELVGAALTPADGSVDVGAAWQRLSSATASPAPVKARRPRRSGGFLRRPVVAVAAVAVVVAGAGTAAANDWFQIFATEKVAPVSFSTADVMALPDLSAYGVVEMTSDGDVRMVPDAAVAAAETGLDVPEVAELPKGVSGVPEYQVAGTVTATFTFSLDKAAETAGGSLPTPPPGLDGTQVQLVAGPAVAATWGQGMPTLVVGRAVAPTAFSTGASFETVRDYLLSMPGLPADLATQLGTFTADGSTLPLPVPGDYVTTEQTEVNGVPATVLATRDGAVAAVVWVSDGQVTGVAGALDADEVLQIAGELR</sequence>
<organism evidence="2 3">
    <name type="scientific">Actinokineospora guangxiensis</name>
    <dbReference type="NCBI Taxonomy" id="1490288"/>
    <lineage>
        <taxon>Bacteria</taxon>
        <taxon>Bacillati</taxon>
        <taxon>Actinomycetota</taxon>
        <taxon>Actinomycetes</taxon>
        <taxon>Pseudonocardiales</taxon>
        <taxon>Pseudonocardiaceae</taxon>
        <taxon>Actinokineospora</taxon>
    </lineage>
</organism>
<comment type="caution">
    <text evidence="2">The sequence shown here is derived from an EMBL/GenBank/DDBJ whole genome shotgun (WGS) entry which is preliminary data.</text>
</comment>
<keyword evidence="1" id="KW-0472">Membrane</keyword>
<dbReference type="RefSeq" id="WP_378248048.1">
    <property type="nucleotide sequence ID" value="NZ_JBHSKF010000006.1"/>
</dbReference>
<feature type="transmembrane region" description="Helical" evidence="1">
    <location>
        <begin position="88"/>
        <end position="111"/>
    </location>
</feature>
<name>A0ABW0EQF8_9PSEU</name>
<gene>
    <name evidence="2" type="ORF">ACFPM7_14435</name>
</gene>
<keyword evidence="3" id="KW-1185">Reference proteome</keyword>
<evidence type="ECO:0008006" key="4">
    <source>
        <dbReference type="Google" id="ProtNLM"/>
    </source>
</evidence>
<proteinExistence type="predicted"/>
<evidence type="ECO:0000256" key="1">
    <source>
        <dbReference type="SAM" id="Phobius"/>
    </source>
</evidence>
<reference evidence="3" key="1">
    <citation type="journal article" date="2019" name="Int. J. Syst. Evol. Microbiol.">
        <title>The Global Catalogue of Microorganisms (GCM) 10K type strain sequencing project: providing services to taxonomists for standard genome sequencing and annotation.</title>
        <authorList>
            <consortium name="The Broad Institute Genomics Platform"/>
            <consortium name="The Broad Institute Genome Sequencing Center for Infectious Disease"/>
            <person name="Wu L."/>
            <person name="Ma J."/>
        </authorList>
    </citation>
    <scope>NUCLEOTIDE SEQUENCE [LARGE SCALE GENOMIC DNA]</scope>
    <source>
        <strain evidence="3">CCUG 59778</strain>
    </source>
</reference>
<dbReference type="Proteomes" id="UP001596157">
    <property type="component" value="Unassembled WGS sequence"/>
</dbReference>
<protein>
    <recommendedName>
        <fullName evidence="4">Zinc finger protein</fullName>
    </recommendedName>
</protein>
<keyword evidence="1" id="KW-0812">Transmembrane</keyword>
<keyword evidence="1" id="KW-1133">Transmembrane helix</keyword>
<evidence type="ECO:0000313" key="2">
    <source>
        <dbReference type="EMBL" id="MFC5288254.1"/>
    </source>
</evidence>
<evidence type="ECO:0000313" key="3">
    <source>
        <dbReference type="Proteomes" id="UP001596157"/>
    </source>
</evidence>